<dbReference type="EMBL" id="ML213590">
    <property type="protein sequence ID" value="TFK44718.1"/>
    <property type="molecule type" value="Genomic_DNA"/>
</dbReference>
<keyword evidence="4" id="KW-1185">Reference proteome</keyword>
<organism evidence="3 4">
    <name type="scientific">Crucibulum laeve</name>
    <dbReference type="NCBI Taxonomy" id="68775"/>
    <lineage>
        <taxon>Eukaryota</taxon>
        <taxon>Fungi</taxon>
        <taxon>Dikarya</taxon>
        <taxon>Basidiomycota</taxon>
        <taxon>Agaricomycotina</taxon>
        <taxon>Agaricomycetes</taxon>
        <taxon>Agaricomycetidae</taxon>
        <taxon>Agaricales</taxon>
        <taxon>Agaricineae</taxon>
        <taxon>Nidulariaceae</taxon>
        <taxon>Crucibulum</taxon>
    </lineage>
</organism>
<reference evidence="3 4" key="1">
    <citation type="journal article" date="2019" name="Nat. Ecol. Evol.">
        <title>Megaphylogeny resolves global patterns of mushroom evolution.</title>
        <authorList>
            <person name="Varga T."/>
            <person name="Krizsan K."/>
            <person name="Foldi C."/>
            <person name="Dima B."/>
            <person name="Sanchez-Garcia M."/>
            <person name="Sanchez-Ramirez S."/>
            <person name="Szollosi G.J."/>
            <person name="Szarkandi J.G."/>
            <person name="Papp V."/>
            <person name="Albert L."/>
            <person name="Andreopoulos W."/>
            <person name="Angelini C."/>
            <person name="Antonin V."/>
            <person name="Barry K.W."/>
            <person name="Bougher N.L."/>
            <person name="Buchanan P."/>
            <person name="Buyck B."/>
            <person name="Bense V."/>
            <person name="Catcheside P."/>
            <person name="Chovatia M."/>
            <person name="Cooper J."/>
            <person name="Damon W."/>
            <person name="Desjardin D."/>
            <person name="Finy P."/>
            <person name="Geml J."/>
            <person name="Haridas S."/>
            <person name="Hughes K."/>
            <person name="Justo A."/>
            <person name="Karasinski D."/>
            <person name="Kautmanova I."/>
            <person name="Kiss B."/>
            <person name="Kocsube S."/>
            <person name="Kotiranta H."/>
            <person name="LaButti K.M."/>
            <person name="Lechner B.E."/>
            <person name="Liimatainen K."/>
            <person name="Lipzen A."/>
            <person name="Lukacs Z."/>
            <person name="Mihaltcheva S."/>
            <person name="Morgado L.N."/>
            <person name="Niskanen T."/>
            <person name="Noordeloos M.E."/>
            <person name="Ohm R.A."/>
            <person name="Ortiz-Santana B."/>
            <person name="Ovrebo C."/>
            <person name="Racz N."/>
            <person name="Riley R."/>
            <person name="Savchenko A."/>
            <person name="Shiryaev A."/>
            <person name="Soop K."/>
            <person name="Spirin V."/>
            <person name="Szebenyi C."/>
            <person name="Tomsovsky M."/>
            <person name="Tulloss R.E."/>
            <person name="Uehling J."/>
            <person name="Grigoriev I.V."/>
            <person name="Vagvolgyi C."/>
            <person name="Papp T."/>
            <person name="Martin F.M."/>
            <person name="Miettinen O."/>
            <person name="Hibbett D.S."/>
            <person name="Nagy L.G."/>
        </authorList>
    </citation>
    <scope>NUCLEOTIDE SEQUENCE [LARGE SCALE GENOMIC DNA]</scope>
    <source>
        <strain evidence="3 4">CBS 166.37</strain>
    </source>
</reference>
<dbReference type="InterPro" id="IPR039058">
    <property type="entry name" value="Yippee_fam"/>
</dbReference>
<feature type="compositionally biased region" description="Low complexity" evidence="1">
    <location>
        <begin position="7"/>
        <end position="17"/>
    </location>
</feature>
<proteinExistence type="predicted"/>
<protein>
    <recommendedName>
        <fullName evidence="2">Yippee domain-containing protein</fullName>
    </recommendedName>
</protein>
<dbReference type="Proteomes" id="UP000308652">
    <property type="component" value="Unassembled WGS sequence"/>
</dbReference>
<gene>
    <name evidence="3" type="ORF">BDQ12DRAFT_673449</name>
</gene>
<dbReference type="OrthoDB" id="6407410at2759"/>
<evidence type="ECO:0000313" key="3">
    <source>
        <dbReference type="EMBL" id="TFK44718.1"/>
    </source>
</evidence>
<dbReference type="InterPro" id="IPR034751">
    <property type="entry name" value="Yippee"/>
</dbReference>
<evidence type="ECO:0000259" key="2">
    <source>
        <dbReference type="PROSITE" id="PS51792"/>
    </source>
</evidence>
<dbReference type="AlphaFoldDB" id="A0A5C3ML99"/>
<dbReference type="STRING" id="68775.A0A5C3ML99"/>
<accession>A0A5C3ML99</accession>
<dbReference type="GO" id="GO:0046872">
    <property type="term" value="F:metal ion binding"/>
    <property type="evidence" value="ECO:0007669"/>
    <property type="project" value="UniProtKB-KW"/>
</dbReference>
<dbReference type="PROSITE" id="PS51792">
    <property type="entry name" value="YIPPEE"/>
    <property type="match status" value="1"/>
</dbReference>
<dbReference type="PANTHER" id="PTHR13848">
    <property type="entry name" value="PROTEIN YIPPEE-LIKE CG15309-RELATED"/>
    <property type="match status" value="1"/>
</dbReference>
<sequence>MSNYDYPSSTRPTSLPRRLPPVPSTSKRTSRPRALPQIPRALACKQCQTCITSNNVIFPSSAIPPGSRTFKGFSGKALLFTETYNVNFSRPRVQLMATGAHTMQEINCGGCAVYLGWKIVRAHEETEKWKEGNCLLELENLYTLPELHRRSLGASSDTDSDISS</sequence>
<evidence type="ECO:0000313" key="4">
    <source>
        <dbReference type="Proteomes" id="UP000308652"/>
    </source>
</evidence>
<name>A0A5C3ML99_9AGAR</name>
<evidence type="ECO:0000256" key="1">
    <source>
        <dbReference type="SAM" id="MobiDB-lite"/>
    </source>
</evidence>
<feature type="region of interest" description="Disordered" evidence="1">
    <location>
        <begin position="1"/>
        <end position="33"/>
    </location>
</feature>
<feature type="domain" description="Yippee" evidence="2">
    <location>
        <begin position="40"/>
        <end position="145"/>
    </location>
</feature>